<protein>
    <submittedName>
        <fullName evidence="1">Uncharacterized protein</fullName>
    </submittedName>
</protein>
<evidence type="ECO:0000313" key="2">
    <source>
        <dbReference type="Proteomes" id="UP000054498"/>
    </source>
</evidence>
<dbReference type="RefSeq" id="XP_013891881.1">
    <property type="nucleotide sequence ID" value="XM_014036427.1"/>
</dbReference>
<keyword evidence="2" id="KW-1185">Reference proteome</keyword>
<sequence>AVCCLISRICGTILFQPDVAAQLLGRDLETGALGEADQAIWDRAAAAMALSEGQAATMAPLHIYWQATSAALAEERRALAERALAAPHDIELQEEVVAGLDRVQETWR</sequence>
<dbReference type="AlphaFoldDB" id="A0A0D2LSW3"/>
<dbReference type="GeneID" id="25732730"/>
<reference evidence="1 2" key="1">
    <citation type="journal article" date="2013" name="BMC Genomics">
        <title>Reconstruction of the lipid metabolism for the microalga Monoraphidium neglectum from its genome sequence reveals characteristics suitable for biofuel production.</title>
        <authorList>
            <person name="Bogen C."/>
            <person name="Al-Dilaimi A."/>
            <person name="Albersmeier A."/>
            <person name="Wichmann J."/>
            <person name="Grundmann M."/>
            <person name="Rupp O."/>
            <person name="Lauersen K.J."/>
            <person name="Blifernez-Klassen O."/>
            <person name="Kalinowski J."/>
            <person name="Goesmann A."/>
            <person name="Mussgnug J.H."/>
            <person name="Kruse O."/>
        </authorList>
    </citation>
    <scope>NUCLEOTIDE SEQUENCE [LARGE SCALE GENOMIC DNA]</scope>
    <source>
        <strain evidence="1 2">SAG 48.87</strain>
    </source>
</reference>
<dbReference type="EMBL" id="KK105250">
    <property type="protein sequence ID" value="KIY92861.1"/>
    <property type="molecule type" value="Genomic_DNA"/>
</dbReference>
<dbReference type="OrthoDB" id="556111at2759"/>
<accession>A0A0D2LSW3</accession>
<organism evidence="1 2">
    <name type="scientific">Monoraphidium neglectum</name>
    <dbReference type="NCBI Taxonomy" id="145388"/>
    <lineage>
        <taxon>Eukaryota</taxon>
        <taxon>Viridiplantae</taxon>
        <taxon>Chlorophyta</taxon>
        <taxon>core chlorophytes</taxon>
        <taxon>Chlorophyceae</taxon>
        <taxon>CS clade</taxon>
        <taxon>Sphaeropleales</taxon>
        <taxon>Selenastraceae</taxon>
        <taxon>Monoraphidium</taxon>
    </lineage>
</organism>
<feature type="non-terminal residue" evidence="1">
    <location>
        <position position="1"/>
    </location>
</feature>
<proteinExistence type="predicted"/>
<dbReference type="KEGG" id="mng:MNEG_15102"/>
<gene>
    <name evidence="1" type="ORF">MNEG_15102</name>
</gene>
<dbReference type="Proteomes" id="UP000054498">
    <property type="component" value="Unassembled WGS sequence"/>
</dbReference>
<feature type="non-terminal residue" evidence="1">
    <location>
        <position position="108"/>
    </location>
</feature>
<evidence type="ECO:0000313" key="1">
    <source>
        <dbReference type="EMBL" id="KIY92861.1"/>
    </source>
</evidence>
<name>A0A0D2LSW3_9CHLO</name>